<dbReference type="RefSeq" id="WP_015948921.1">
    <property type="nucleotide sequence ID" value="NC_011768.1"/>
</dbReference>
<evidence type="ECO:0000256" key="1">
    <source>
        <dbReference type="SAM" id="MobiDB-lite"/>
    </source>
</evidence>
<evidence type="ECO:0000313" key="4">
    <source>
        <dbReference type="Proteomes" id="UP000000739"/>
    </source>
</evidence>
<feature type="chain" id="PRO_5002869299" description="STI1 domain-containing protein" evidence="2">
    <location>
        <begin position="24"/>
        <end position="183"/>
    </location>
</feature>
<dbReference type="Gene3D" id="1.10.260.100">
    <property type="match status" value="1"/>
</dbReference>
<feature type="region of interest" description="Disordered" evidence="1">
    <location>
        <begin position="69"/>
        <end position="103"/>
    </location>
</feature>
<protein>
    <recommendedName>
        <fullName evidence="5">STI1 domain-containing protein</fullName>
    </recommendedName>
</protein>
<reference evidence="3 4" key="1">
    <citation type="journal article" date="2012" name="Environ. Microbiol.">
        <title>The genome sequence of Desulfatibacillum alkenivorans AK-01: a blueprint for anaerobic alkane oxidation.</title>
        <authorList>
            <person name="Callaghan A.V."/>
            <person name="Morris B.E."/>
            <person name="Pereira I.A."/>
            <person name="McInerney M.J."/>
            <person name="Austin R.N."/>
            <person name="Groves J.T."/>
            <person name="Kukor J.J."/>
            <person name="Suflita J.M."/>
            <person name="Young L.Y."/>
            <person name="Zylstra G.J."/>
            <person name="Wawrik B."/>
        </authorList>
    </citation>
    <scope>NUCLEOTIDE SEQUENCE [LARGE SCALE GENOMIC DNA]</scope>
    <source>
        <strain evidence="3 4">AK-01</strain>
    </source>
</reference>
<dbReference type="eggNOG" id="ENOG50331J0">
    <property type="taxonomic scope" value="Bacteria"/>
</dbReference>
<name>B8FN04_DESAL</name>
<dbReference type="EMBL" id="CP001322">
    <property type="protein sequence ID" value="ACL05874.1"/>
    <property type="molecule type" value="Genomic_DNA"/>
</dbReference>
<evidence type="ECO:0000256" key="2">
    <source>
        <dbReference type="SAM" id="SignalP"/>
    </source>
</evidence>
<dbReference type="AlphaFoldDB" id="B8FN04"/>
<keyword evidence="4" id="KW-1185">Reference proteome</keyword>
<feature type="signal peptide" evidence="2">
    <location>
        <begin position="1"/>
        <end position="23"/>
    </location>
</feature>
<gene>
    <name evidence="3" type="ordered locus">Dalk_4192</name>
</gene>
<sequence>MKRLGMVAGVFFILALFAGAAFAGMVSEFQLTDGTVLRGEIIAHSGRVYSIRSKTLGVIRVHESKITSISSQNPSSGGVAGSSQTSSYTGSTSSTYGASNSGGDAQVVKQSQALQRQMMSNPNIMNEIMSLSSDPEIMEILADPEIMNAVSSGDINTLMANPKFMKLLSHPKMQQITKMTTSQ</sequence>
<dbReference type="KEGG" id="dal:Dalk_4192"/>
<accession>B8FN04</accession>
<dbReference type="HOGENOM" id="CLU_126455_0_0_7"/>
<organism evidence="3 4">
    <name type="scientific">Desulfatibacillum aliphaticivorans</name>
    <dbReference type="NCBI Taxonomy" id="218208"/>
    <lineage>
        <taxon>Bacteria</taxon>
        <taxon>Pseudomonadati</taxon>
        <taxon>Thermodesulfobacteriota</taxon>
        <taxon>Desulfobacteria</taxon>
        <taxon>Desulfobacterales</taxon>
        <taxon>Desulfatibacillaceae</taxon>
        <taxon>Desulfatibacillum</taxon>
    </lineage>
</organism>
<evidence type="ECO:0008006" key="5">
    <source>
        <dbReference type="Google" id="ProtNLM"/>
    </source>
</evidence>
<feature type="compositionally biased region" description="Low complexity" evidence="1">
    <location>
        <begin position="81"/>
        <end position="103"/>
    </location>
</feature>
<keyword evidence="2" id="KW-0732">Signal</keyword>
<proteinExistence type="predicted"/>
<dbReference type="Proteomes" id="UP000000739">
    <property type="component" value="Chromosome"/>
</dbReference>
<evidence type="ECO:0000313" key="3">
    <source>
        <dbReference type="EMBL" id="ACL05874.1"/>
    </source>
</evidence>